<reference evidence="1" key="1">
    <citation type="submission" date="2018-05" db="EMBL/GenBank/DDBJ databases">
        <authorList>
            <person name="Lanie J.A."/>
            <person name="Ng W.-L."/>
            <person name="Kazmierczak K.M."/>
            <person name="Andrzejewski T.M."/>
            <person name="Davidsen T.M."/>
            <person name="Wayne K.J."/>
            <person name="Tettelin H."/>
            <person name="Glass J.I."/>
            <person name="Rusch D."/>
            <person name="Podicherti R."/>
            <person name="Tsui H.-C.T."/>
            <person name="Winkler M.E."/>
        </authorList>
    </citation>
    <scope>NUCLEOTIDE SEQUENCE</scope>
</reference>
<evidence type="ECO:0000313" key="1">
    <source>
        <dbReference type="EMBL" id="SVA82193.1"/>
    </source>
</evidence>
<sequence>MIYDLDIKFLFYDGGLGGDALARAITCRLPLSNNYDTSYCDKSLNKHSCNDVFSGLFQKKLISKELAEKLNLSSASISGLPINEKKILLEFCFKLWLVSWENSEYDDYN</sequence>
<name>A0A381Z027_9ZZZZ</name>
<protein>
    <submittedName>
        <fullName evidence="1">Uncharacterized protein</fullName>
    </submittedName>
</protein>
<accession>A0A381Z027</accession>
<dbReference type="AlphaFoldDB" id="A0A381Z027"/>
<organism evidence="1">
    <name type="scientific">marine metagenome</name>
    <dbReference type="NCBI Taxonomy" id="408172"/>
    <lineage>
        <taxon>unclassified sequences</taxon>
        <taxon>metagenomes</taxon>
        <taxon>ecological metagenomes</taxon>
    </lineage>
</organism>
<gene>
    <name evidence="1" type="ORF">METZ01_LOCUS135047</name>
</gene>
<proteinExistence type="predicted"/>
<dbReference type="EMBL" id="UINC01019416">
    <property type="protein sequence ID" value="SVA82193.1"/>
    <property type="molecule type" value="Genomic_DNA"/>
</dbReference>
<feature type="non-terminal residue" evidence="1">
    <location>
        <position position="109"/>
    </location>
</feature>